<name>A0A5S9MMX0_9CAUD</name>
<proteinExistence type="predicted"/>
<feature type="domain" description="Tail spike" evidence="1">
    <location>
        <begin position="123"/>
        <end position="363"/>
    </location>
</feature>
<accession>A0A5S9MMX0</accession>
<evidence type="ECO:0000313" key="3">
    <source>
        <dbReference type="Proteomes" id="UP000429954"/>
    </source>
</evidence>
<evidence type="ECO:0000259" key="1">
    <source>
        <dbReference type="Pfam" id="PF06605"/>
    </source>
</evidence>
<dbReference type="Proteomes" id="UP000429954">
    <property type="component" value="Segment"/>
</dbReference>
<reference evidence="2 3" key="1">
    <citation type="submission" date="2019-12" db="EMBL/GenBank/DDBJ databases">
        <title>Analysis of Enterococcus faecalis vB_EfaS-DELF1.</title>
        <authorList>
            <person name="Delfan A.S."/>
            <person name="Bouzari M."/>
            <person name="Wang R."/>
        </authorList>
    </citation>
    <scope>NUCLEOTIDE SEQUENCE [LARGE SCALE GENOMIC DNA]</scope>
</reference>
<sequence length="467" mass="53037">MDFYITDRTFSLQTVVSTDGATEFQVITTSDEVELSTGSRRMTMGLAFDYTNTGLIKEKTAVGNYVLYKDLNNKFIWMTILKVTHNPLTGVRTLECEDAGLDLLNETVEASKNNGNHNIAWYINKFTNDSGFEIGKNEIPNLTRTLEWDGESTALERVLSVATQFDNAEIEFSFEFTGNQLVKRKIDIYKKRGKDTNFKLYVNKDINSIETEEDIYQLVNAIKPYGGTPEGKDQPINLIGYDYTDPDGRFVVDKTHGYVKDTQNVKQWSRTGTASNYFLQYKTWTTTNQKDLLDTTIRHLKQYSQPITNYKVDIANIPFDLTVGDYISIIDENEQLFLKSRVQKLTYDYTQTSVQAELSDFQRLQSGISQQLSDLADKLNNTINSSIPYVVNIDQSAPFFVNGEGTITLTANVTKGDLNVTSLFTTYEWTRLKLDGTLDTDWSATGRTITITAGTELRYTYIVNAKE</sequence>
<protein>
    <submittedName>
        <fullName evidence="2">Minor tail protein</fullName>
    </submittedName>
</protein>
<dbReference type="InterPro" id="IPR010572">
    <property type="entry name" value="Tail_dom"/>
</dbReference>
<dbReference type="InterPro" id="IPR007119">
    <property type="entry name" value="Phage_tail_spike_N"/>
</dbReference>
<evidence type="ECO:0000313" key="2">
    <source>
        <dbReference type="EMBL" id="BBQ04295.1"/>
    </source>
</evidence>
<dbReference type="Pfam" id="PF06605">
    <property type="entry name" value="Prophage_tail"/>
    <property type="match status" value="1"/>
</dbReference>
<organism evidence="2 3">
    <name type="scientific">Enterococcus phage vB_EfaS-DELF1</name>
    <dbReference type="NCBI Taxonomy" id="2683673"/>
    <lineage>
        <taxon>Viruses</taxon>
        <taxon>Duplodnaviria</taxon>
        <taxon>Heunggongvirae</taxon>
        <taxon>Uroviricota</taxon>
        <taxon>Caudoviricetes</taxon>
        <taxon>Delfunavirus</taxon>
        <taxon>Delfunavirus delf1</taxon>
    </lineage>
</organism>
<keyword evidence="3" id="KW-1185">Reference proteome</keyword>
<dbReference type="EMBL" id="LC513943">
    <property type="protein sequence ID" value="BBQ04295.1"/>
    <property type="molecule type" value="Genomic_DNA"/>
</dbReference>
<dbReference type="NCBIfam" id="TIGR01665">
    <property type="entry name" value="put_anti_recept"/>
    <property type="match status" value="1"/>
</dbReference>